<proteinExistence type="predicted"/>
<name>A0A1H9PXI5_9LACT</name>
<evidence type="ECO:0000313" key="1">
    <source>
        <dbReference type="EMBL" id="SER52941.1"/>
    </source>
</evidence>
<dbReference type="RefSeq" id="WP_092649367.1">
    <property type="nucleotide sequence ID" value="NZ_FOHA01000001.1"/>
</dbReference>
<dbReference type="AlphaFoldDB" id="A0A1H9PXI5"/>
<keyword evidence="2" id="KW-1185">Reference proteome</keyword>
<reference evidence="1 2" key="1">
    <citation type="submission" date="2016-10" db="EMBL/GenBank/DDBJ databases">
        <authorList>
            <person name="de Groot N.N."/>
        </authorList>
    </citation>
    <scope>NUCLEOTIDE SEQUENCE [LARGE SCALE GENOMIC DNA]</scope>
    <source>
        <strain evidence="1 2">DSM 13760</strain>
    </source>
</reference>
<dbReference type="OrthoDB" id="1916612at2"/>
<evidence type="ECO:0000313" key="2">
    <source>
        <dbReference type="Proteomes" id="UP000198948"/>
    </source>
</evidence>
<organism evidence="1 2">
    <name type="scientific">Isobaculum melis</name>
    <dbReference type="NCBI Taxonomy" id="142588"/>
    <lineage>
        <taxon>Bacteria</taxon>
        <taxon>Bacillati</taxon>
        <taxon>Bacillota</taxon>
        <taxon>Bacilli</taxon>
        <taxon>Lactobacillales</taxon>
        <taxon>Carnobacteriaceae</taxon>
        <taxon>Isobaculum</taxon>
    </lineage>
</organism>
<gene>
    <name evidence="1" type="ORF">SAMN04488559_101216</name>
</gene>
<protein>
    <submittedName>
        <fullName evidence="1">Uncharacterized protein</fullName>
    </submittedName>
</protein>
<accession>A0A1H9PXI5</accession>
<dbReference type="STRING" id="142588.SAMN04488559_101216"/>
<dbReference type="EMBL" id="FOHA01000001">
    <property type="protein sequence ID" value="SER52941.1"/>
    <property type="molecule type" value="Genomic_DNA"/>
</dbReference>
<sequence length="294" mass="35493">MEWIQLNKKSADIYREAIEYIYRYFEKDGYKLLKNNVIKKRDHDFVYEITFSSSHYNYIDFHKKVGSVKLHIHCDIILNKSSAYRFFFIEPQNRAPFIELLDNQLKIRYEFLDSIMLDVDKHFLKVIEKIKNNPKDFLLKELKLMPEGQSKDYSYQWCLNRSLVDYYGDDSMLCIYDKNKQVYKEIANIVHRISQEHYICMKSKGRINEVWCERMGQDYFYDITKKVKVYKKKTNSLSEYDKERFKEIMAMKNSNVTKLAVISRIFCLDLLSDSRLETSDLKKEIQQLCENVLY</sequence>
<dbReference type="Proteomes" id="UP000198948">
    <property type="component" value="Unassembled WGS sequence"/>
</dbReference>